<keyword evidence="7" id="KW-1185">Reference proteome</keyword>
<evidence type="ECO:0000256" key="4">
    <source>
        <dbReference type="ARBA" id="ARBA00023212"/>
    </source>
</evidence>
<dbReference type="SUPFAM" id="SSF69103">
    <property type="entry name" value="Arp2/3 complex 16 kDa subunit ARPC5"/>
    <property type="match status" value="1"/>
</dbReference>
<gene>
    <name evidence="6" type="ORF">CONPUDRAFT_66872</name>
</gene>
<sequence length="120" mass="12985">KIDTDAYDGDVIQETELVGPEFRDPAQVIVDAKQKHGDVRSALARNDVTGVLSIALDRAPYGPNVDEAKNLTLQTVASILNSTRLADIPAVLKGLSAESQDTGMNVVGFYVAACRRFRLR</sequence>
<evidence type="ECO:0000256" key="5">
    <source>
        <dbReference type="RuleBase" id="RU004301"/>
    </source>
</evidence>
<evidence type="ECO:0000313" key="6">
    <source>
        <dbReference type="EMBL" id="EIW74773.1"/>
    </source>
</evidence>
<comment type="function">
    <text evidence="5">Functions as component of the Arp2/3 complex which is involved in regulation of actin polymerization and together with an activating nucleation-promoting factor (NPF) mediates the formation of branched actin networks. Arp2/3 complex plays a critical role in the control of cell morphogenesis via the modulation of cell polarity development.</text>
</comment>
<dbReference type="PANTHER" id="PTHR12644">
    <property type="entry name" value="ARP2/3 COMPLEX 16 KD SUBUNIT P16-ARC"/>
    <property type="match status" value="1"/>
</dbReference>
<comment type="similarity">
    <text evidence="2 5">Belongs to the ARPC5 family.</text>
</comment>
<comment type="subcellular location">
    <subcellularLocation>
        <location evidence="1">Cytoplasm</location>
        <location evidence="1">Cytoskeleton</location>
    </subcellularLocation>
</comment>
<dbReference type="GO" id="GO:0030833">
    <property type="term" value="P:regulation of actin filament polymerization"/>
    <property type="evidence" value="ECO:0007669"/>
    <property type="project" value="InterPro"/>
</dbReference>
<dbReference type="GeneID" id="19208533"/>
<feature type="non-terminal residue" evidence="6">
    <location>
        <position position="1"/>
    </location>
</feature>
<dbReference type="EMBL" id="JH711590">
    <property type="protein sequence ID" value="EIW74773.1"/>
    <property type="molecule type" value="Genomic_DNA"/>
</dbReference>
<reference evidence="7" key="1">
    <citation type="journal article" date="2012" name="Science">
        <title>The Paleozoic origin of enzymatic lignin decomposition reconstructed from 31 fungal genomes.</title>
        <authorList>
            <person name="Floudas D."/>
            <person name="Binder M."/>
            <person name="Riley R."/>
            <person name="Barry K."/>
            <person name="Blanchette R.A."/>
            <person name="Henrissat B."/>
            <person name="Martinez A.T."/>
            <person name="Otillar R."/>
            <person name="Spatafora J.W."/>
            <person name="Yadav J.S."/>
            <person name="Aerts A."/>
            <person name="Benoit I."/>
            <person name="Boyd A."/>
            <person name="Carlson A."/>
            <person name="Copeland A."/>
            <person name="Coutinho P.M."/>
            <person name="de Vries R.P."/>
            <person name="Ferreira P."/>
            <person name="Findley K."/>
            <person name="Foster B."/>
            <person name="Gaskell J."/>
            <person name="Glotzer D."/>
            <person name="Gorecki P."/>
            <person name="Heitman J."/>
            <person name="Hesse C."/>
            <person name="Hori C."/>
            <person name="Igarashi K."/>
            <person name="Jurgens J.A."/>
            <person name="Kallen N."/>
            <person name="Kersten P."/>
            <person name="Kohler A."/>
            <person name="Kuees U."/>
            <person name="Kumar T.K.A."/>
            <person name="Kuo A."/>
            <person name="LaButti K."/>
            <person name="Larrondo L.F."/>
            <person name="Lindquist E."/>
            <person name="Ling A."/>
            <person name="Lombard V."/>
            <person name="Lucas S."/>
            <person name="Lundell T."/>
            <person name="Martin R."/>
            <person name="McLaughlin D.J."/>
            <person name="Morgenstern I."/>
            <person name="Morin E."/>
            <person name="Murat C."/>
            <person name="Nagy L.G."/>
            <person name="Nolan M."/>
            <person name="Ohm R.A."/>
            <person name="Patyshakuliyeva A."/>
            <person name="Rokas A."/>
            <person name="Ruiz-Duenas F.J."/>
            <person name="Sabat G."/>
            <person name="Salamov A."/>
            <person name="Samejima M."/>
            <person name="Schmutz J."/>
            <person name="Slot J.C."/>
            <person name="St John F."/>
            <person name="Stenlid J."/>
            <person name="Sun H."/>
            <person name="Sun S."/>
            <person name="Syed K."/>
            <person name="Tsang A."/>
            <person name="Wiebenga A."/>
            <person name="Young D."/>
            <person name="Pisabarro A."/>
            <person name="Eastwood D.C."/>
            <person name="Martin F."/>
            <person name="Cullen D."/>
            <person name="Grigoriev I.V."/>
            <person name="Hibbett D.S."/>
        </authorList>
    </citation>
    <scope>NUCLEOTIDE SEQUENCE [LARGE SCALE GENOMIC DNA]</scope>
    <source>
        <strain evidence="7">RWD-64-598 SS2</strain>
    </source>
</reference>
<evidence type="ECO:0000256" key="3">
    <source>
        <dbReference type="ARBA" id="ARBA00022490"/>
    </source>
</evidence>
<proteinExistence type="inferred from homology"/>
<dbReference type="KEGG" id="cput:CONPUDRAFT_66872"/>
<dbReference type="RefSeq" id="XP_007774809.1">
    <property type="nucleotide sequence ID" value="XM_007776619.1"/>
</dbReference>
<evidence type="ECO:0000313" key="7">
    <source>
        <dbReference type="Proteomes" id="UP000053558"/>
    </source>
</evidence>
<name>A0A5M3M6T1_CONPW</name>
<dbReference type="OrthoDB" id="429520at2759"/>
<comment type="caution">
    <text evidence="6">The sequence shown here is derived from an EMBL/GenBank/DDBJ whole genome shotgun (WGS) entry which is preliminary data.</text>
</comment>
<dbReference type="GO" id="GO:0034314">
    <property type="term" value="P:Arp2/3 complex-mediated actin nucleation"/>
    <property type="evidence" value="ECO:0007669"/>
    <property type="project" value="InterPro"/>
</dbReference>
<dbReference type="Pfam" id="PF04699">
    <property type="entry name" value="P16-Arc"/>
    <property type="match status" value="1"/>
</dbReference>
<dbReference type="Gene3D" id="1.25.40.190">
    <property type="entry name" value="Actin-related protein 2/3 complex subunit 5"/>
    <property type="match status" value="1"/>
</dbReference>
<dbReference type="InterPro" id="IPR036743">
    <property type="entry name" value="ARPC5_sf"/>
</dbReference>
<keyword evidence="4 5" id="KW-0206">Cytoskeleton</keyword>
<keyword evidence="3" id="KW-0963">Cytoplasm</keyword>
<dbReference type="AlphaFoldDB" id="A0A5M3M6T1"/>
<evidence type="ECO:0000256" key="2">
    <source>
        <dbReference type="ARBA" id="ARBA00006084"/>
    </source>
</evidence>
<protein>
    <recommendedName>
        <fullName evidence="5">Actin-related protein 2/3 complex subunit 5</fullName>
    </recommendedName>
</protein>
<evidence type="ECO:0000256" key="1">
    <source>
        <dbReference type="ARBA" id="ARBA00004245"/>
    </source>
</evidence>
<accession>A0A5M3M6T1</accession>
<organism evidence="6 7">
    <name type="scientific">Coniophora puteana (strain RWD-64-598)</name>
    <name type="common">Brown rot fungus</name>
    <dbReference type="NCBI Taxonomy" id="741705"/>
    <lineage>
        <taxon>Eukaryota</taxon>
        <taxon>Fungi</taxon>
        <taxon>Dikarya</taxon>
        <taxon>Basidiomycota</taxon>
        <taxon>Agaricomycotina</taxon>
        <taxon>Agaricomycetes</taxon>
        <taxon>Agaricomycetidae</taxon>
        <taxon>Boletales</taxon>
        <taxon>Coniophorineae</taxon>
        <taxon>Coniophoraceae</taxon>
        <taxon>Coniophora</taxon>
    </lineage>
</organism>
<dbReference type="GO" id="GO:0005885">
    <property type="term" value="C:Arp2/3 protein complex"/>
    <property type="evidence" value="ECO:0007669"/>
    <property type="project" value="InterPro"/>
</dbReference>
<dbReference type="Proteomes" id="UP000053558">
    <property type="component" value="Unassembled WGS sequence"/>
</dbReference>
<dbReference type="InterPro" id="IPR006789">
    <property type="entry name" value="ARPC5"/>
</dbReference>